<dbReference type="EMBL" id="JARJCW010000097">
    <property type="protein sequence ID" value="KAJ7194523.1"/>
    <property type="molecule type" value="Genomic_DNA"/>
</dbReference>
<proteinExistence type="inferred from homology"/>
<dbReference type="InterPro" id="IPR008978">
    <property type="entry name" value="HSP20-like_chaperone"/>
</dbReference>
<evidence type="ECO:0000259" key="4">
    <source>
        <dbReference type="PROSITE" id="PS01031"/>
    </source>
</evidence>
<keyword evidence="6" id="KW-1185">Reference proteome</keyword>
<evidence type="ECO:0000313" key="5">
    <source>
        <dbReference type="EMBL" id="KAJ7194523.1"/>
    </source>
</evidence>
<comment type="caution">
    <text evidence="5">The sequence shown here is derived from an EMBL/GenBank/DDBJ whole genome shotgun (WGS) entry which is preliminary data.</text>
</comment>
<dbReference type="InterPro" id="IPR031107">
    <property type="entry name" value="Small_HSP"/>
</dbReference>
<dbReference type="Pfam" id="PF00011">
    <property type="entry name" value="HSP20"/>
    <property type="match status" value="1"/>
</dbReference>
<gene>
    <name evidence="5" type="ORF">GGX14DRAFT_678535</name>
</gene>
<dbReference type="InterPro" id="IPR002068">
    <property type="entry name" value="A-crystallin/Hsp20_dom"/>
</dbReference>
<sequence length="162" mass="18034">MSVFYYEPFADFERLVNDGFRSHSGGGSGNTNFHTHRPVEGDDSVQAFRPRQAHLPVMDLHENTGSNTVTATFELPGIKKEDVHIETLPGRLRISAESKMSEEHQKGGHVIRERRFGKYARTLQIPQGIRASQIKASMENGVLTVTFPKTTSELAPKSITIA</sequence>
<dbReference type="PANTHER" id="PTHR11527">
    <property type="entry name" value="HEAT-SHOCK PROTEIN 20 FAMILY MEMBER"/>
    <property type="match status" value="1"/>
</dbReference>
<name>A0AAD6UU96_9AGAR</name>
<reference evidence="5" key="1">
    <citation type="submission" date="2023-03" db="EMBL/GenBank/DDBJ databases">
        <title>Massive genome expansion in bonnet fungi (Mycena s.s.) driven by repeated elements and novel gene families across ecological guilds.</title>
        <authorList>
            <consortium name="Lawrence Berkeley National Laboratory"/>
            <person name="Harder C.B."/>
            <person name="Miyauchi S."/>
            <person name="Viragh M."/>
            <person name="Kuo A."/>
            <person name="Thoen E."/>
            <person name="Andreopoulos B."/>
            <person name="Lu D."/>
            <person name="Skrede I."/>
            <person name="Drula E."/>
            <person name="Henrissat B."/>
            <person name="Morin E."/>
            <person name="Kohler A."/>
            <person name="Barry K."/>
            <person name="LaButti K."/>
            <person name="Morin E."/>
            <person name="Salamov A."/>
            <person name="Lipzen A."/>
            <person name="Mereny Z."/>
            <person name="Hegedus B."/>
            <person name="Baldrian P."/>
            <person name="Stursova M."/>
            <person name="Weitz H."/>
            <person name="Taylor A."/>
            <person name="Grigoriev I.V."/>
            <person name="Nagy L.G."/>
            <person name="Martin F."/>
            <person name="Kauserud H."/>
        </authorList>
    </citation>
    <scope>NUCLEOTIDE SEQUENCE</scope>
    <source>
        <strain evidence="5">9144</strain>
    </source>
</reference>
<evidence type="ECO:0000256" key="3">
    <source>
        <dbReference type="RuleBase" id="RU003616"/>
    </source>
</evidence>
<accession>A0AAD6UU96</accession>
<protein>
    <submittedName>
        <fullName evidence="5">Small heat shock protein</fullName>
    </submittedName>
</protein>
<dbReference type="CDD" id="cd06464">
    <property type="entry name" value="ACD_sHsps-like"/>
    <property type="match status" value="1"/>
</dbReference>
<dbReference type="Gene3D" id="2.60.40.790">
    <property type="match status" value="1"/>
</dbReference>
<keyword evidence="1 5" id="KW-0346">Stress response</keyword>
<evidence type="ECO:0000256" key="2">
    <source>
        <dbReference type="PROSITE-ProRule" id="PRU00285"/>
    </source>
</evidence>
<dbReference type="AlphaFoldDB" id="A0AAD6UU96"/>
<dbReference type="PROSITE" id="PS01031">
    <property type="entry name" value="SHSP"/>
    <property type="match status" value="1"/>
</dbReference>
<evidence type="ECO:0000256" key="1">
    <source>
        <dbReference type="ARBA" id="ARBA00023016"/>
    </source>
</evidence>
<comment type="similarity">
    <text evidence="2 3">Belongs to the small heat shock protein (HSP20) family.</text>
</comment>
<dbReference type="Proteomes" id="UP001219525">
    <property type="component" value="Unassembled WGS sequence"/>
</dbReference>
<feature type="domain" description="SHSP" evidence="4">
    <location>
        <begin position="48"/>
        <end position="162"/>
    </location>
</feature>
<evidence type="ECO:0000313" key="6">
    <source>
        <dbReference type="Proteomes" id="UP001219525"/>
    </source>
</evidence>
<dbReference type="SUPFAM" id="SSF49764">
    <property type="entry name" value="HSP20-like chaperones"/>
    <property type="match status" value="1"/>
</dbReference>
<organism evidence="5 6">
    <name type="scientific">Mycena pura</name>
    <dbReference type="NCBI Taxonomy" id="153505"/>
    <lineage>
        <taxon>Eukaryota</taxon>
        <taxon>Fungi</taxon>
        <taxon>Dikarya</taxon>
        <taxon>Basidiomycota</taxon>
        <taxon>Agaricomycotina</taxon>
        <taxon>Agaricomycetes</taxon>
        <taxon>Agaricomycetidae</taxon>
        <taxon>Agaricales</taxon>
        <taxon>Marasmiineae</taxon>
        <taxon>Mycenaceae</taxon>
        <taxon>Mycena</taxon>
    </lineage>
</organism>